<evidence type="ECO:0000313" key="4">
    <source>
        <dbReference type="EMBL" id="QBI00431.1"/>
    </source>
</evidence>
<dbReference type="Proteomes" id="UP000292307">
    <property type="component" value="Chromosome"/>
</dbReference>
<dbReference type="SUPFAM" id="SSF51621">
    <property type="entry name" value="Phosphoenolpyruvate/pyruvate domain"/>
    <property type="match status" value="1"/>
</dbReference>
<dbReference type="InterPro" id="IPR005000">
    <property type="entry name" value="Aldolase/citrate-lyase_domain"/>
</dbReference>
<dbReference type="OrthoDB" id="8481499at2"/>
<dbReference type="EMBL" id="CP036401">
    <property type="protein sequence ID" value="QBI00431.1"/>
    <property type="molecule type" value="Genomic_DNA"/>
</dbReference>
<gene>
    <name evidence="4" type="ORF">EYF70_05875</name>
    <name evidence="3" type="ORF">GCM10007387_40410</name>
</gene>
<reference evidence="4 5" key="2">
    <citation type="submission" date="2019-02" db="EMBL/GenBank/DDBJ databases">
        <title>Draft Genome Sequences of Six Type Strains of the Genus Massilia.</title>
        <authorList>
            <person name="Miess H."/>
            <person name="Frediansyhah A."/>
            <person name="Gross H."/>
        </authorList>
    </citation>
    <scope>NUCLEOTIDE SEQUENCE [LARGE SCALE GENOMIC DNA]</scope>
    <source>
        <strain evidence="4 5">DSM 17472</strain>
    </source>
</reference>
<dbReference type="InterPro" id="IPR015813">
    <property type="entry name" value="Pyrv/PenolPyrv_kinase-like_dom"/>
</dbReference>
<dbReference type="GO" id="GO:0047777">
    <property type="term" value="F:(S)-citramalyl-CoA lyase activity"/>
    <property type="evidence" value="ECO:0007669"/>
    <property type="project" value="TreeGrafter"/>
</dbReference>
<keyword evidence="1" id="KW-0479">Metal-binding</keyword>
<keyword evidence="5" id="KW-1185">Reference proteome</keyword>
<protein>
    <submittedName>
        <fullName evidence="3 4">Lyase</fullName>
    </submittedName>
</protein>
<reference evidence="3" key="1">
    <citation type="journal article" date="2014" name="Int. J. Syst. Evol. Microbiol.">
        <title>Complete genome sequence of Corynebacterium casei LMG S-19264T (=DSM 44701T), isolated from a smear-ripened cheese.</title>
        <authorList>
            <consortium name="US DOE Joint Genome Institute (JGI-PGF)"/>
            <person name="Walter F."/>
            <person name="Albersmeier A."/>
            <person name="Kalinowski J."/>
            <person name="Ruckert C."/>
        </authorList>
    </citation>
    <scope>NUCLEOTIDE SEQUENCE</scope>
    <source>
        <strain evidence="3">KCTC 12343</strain>
    </source>
</reference>
<dbReference type="GO" id="GO:0106064">
    <property type="term" value="P:regulation of cobalamin metabolic process"/>
    <property type="evidence" value="ECO:0007669"/>
    <property type="project" value="TreeGrafter"/>
</dbReference>
<accession>A0A411WUI0</accession>
<evidence type="ECO:0000313" key="6">
    <source>
        <dbReference type="Proteomes" id="UP000628442"/>
    </source>
</evidence>
<evidence type="ECO:0000256" key="1">
    <source>
        <dbReference type="ARBA" id="ARBA00022723"/>
    </source>
</evidence>
<dbReference type="EMBL" id="BMWV01000009">
    <property type="protein sequence ID" value="GGY53833.1"/>
    <property type="molecule type" value="Genomic_DNA"/>
</dbReference>
<dbReference type="Gene3D" id="6.10.140.960">
    <property type="match status" value="1"/>
</dbReference>
<proteinExistence type="predicted"/>
<dbReference type="Gene3D" id="3.20.20.60">
    <property type="entry name" value="Phosphoenolpyruvate-binding domains"/>
    <property type="match status" value="1"/>
</dbReference>
<dbReference type="PANTHER" id="PTHR11105">
    <property type="entry name" value="CITRATE LYASE SUBUNIT BETA-RELATED"/>
    <property type="match status" value="1"/>
</dbReference>
<dbReference type="PANTHER" id="PTHR11105:SF0">
    <property type="entry name" value="CITRAMALYL-COA LYASE, MITOCHONDRIAL"/>
    <property type="match status" value="1"/>
</dbReference>
<keyword evidence="3" id="KW-0456">Lyase</keyword>
<sequence>MHPSEVLFQGERQPLLLPACDHYAGSEKLMRKSMALQQELGPVFDITFDCEDGAAAGNEEAHAHLVAELVNSADNKFNRIGVRVHDVSSPHFARDVEIIAGAAASRLAYLVLPKPDSVQDVMKAIDVINSHAVKAGRGNGANELPVHVLIETHGALRGVFAIAALPQVECLSFGIMDFVSSHYGAIPANAMRTPNQFVHPLVVRAKLEIAAACHAHGKVPSHNVTTDIKDSAVVANDAQRALAEFGYTRMWSIHPSQIKPVVKAFAPRLSEVNEAAAILQEAAKAHWGPISQHGRLHDRASYRYYWTILQRARLAGLNLPEAAAQLLQPLPAPASETPQAPQSNATENT</sequence>
<evidence type="ECO:0000259" key="2">
    <source>
        <dbReference type="Pfam" id="PF03328"/>
    </source>
</evidence>
<feature type="domain" description="HpcH/HpaI aldolase/citrate lyase" evidence="2">
    <location>
        <begin position="46"/>
        <end position="255"/>
    </location>
</feature>
<reference evidence="3" key="3">
    <citation type="submission" date="2022-12" db="EMBL/GenBank/DDBJ databases">
        <authorList>
            <person name="Sun Q."/>
            <person name="Kim S."/>
        </authorList>
    </citation>
    <scope>NUCLEOTIDE SEQUENCE</scope>
    <source>
        <strain evidence="3">KCTC 12343</strain>
    </source>
</reference>
<evidence type="ECO:0000313" key="3">
    <source>
        <dbReference type="EMBL" id="GGY53833.1"/>
    </source>
</evidence>
<name>A0A411WUI0_9BURK</name>
<dbReference type="GO" id="GO:0046872">
    <property type="term" value="F:metal ion binding"/>
    <property type="evidence" value="ECO:0007669"/>
    <property type="project" value="UniProtKB-KW"/>
</dbReference>
<dbReference type="Pfam" id="PF03328">
    <property type="entry name" value="HpcH_HpaI"/>
    <property type="match status" value="1"/>
</dbReference>
<evidence type="ECO:0000313" key="5">
    <source>
        <dbReference type="Proteomes" id="UP000292307"/>
    </source>
</evidence>
<organism evidence="3 6">
    <name type="scientific">Pseudoduganella albidiflava</name>
    <dbReference type="NCBI Taxonomy" id="321983"/>
    <lineage>
        <taxon>Bacteria</taxon>
        <taxon>Pseudomonadati</taxon>
        <taxon>Pseudomonadota</taxon>
        <taxon>Betaproteobacteria</taxon>
        <taxon>Burkholderiales</taxon>
        <taxon>Oxalobacteraceae</taxon>
        <taxon>Telluria group</taxon>
        <taxon>Pseudoduganella</taxon>
    </lineage>
</organism>
<dbReference type="AlphaFoldDB" id="A0A411WUI0"/>
<dbReference type="InterPro" id="IPR040442">
    <property type="entry name" value="Pyrv_kinase-like_dom_sf"/>
</dbReference>
<dbReference type="RefSeq" id="WP_131144570.1">
    <property type="nucleotide sequence ID" value="NZ_BMWV01000009.1"/>
</dbReference>
<dbReference type="Proteomes" id="UP000628442">
    <property type="component" value="Unassembled WGS sequence"/>
</dbReference>
<dbReference type="InterPro" id="IPR040186">
    <property type="entry name" value="Citramalyl-CoA_lyase"/>
</dbReference>